<evidence type="ECO:0000313" key="2">
    <source>
        <dbReference type="EMBL" id="OAP93874.1"/>
    </source>
</evidence>
<proteinExistence type="predicted"/>
<dbReference type="EMBL" id="WUEZ01000040">
    <property type="protein sequence ID" value="NEI37747.1"/>
    <property type="molecule type" value="Genomic_DNA"/>
</dbReference>
<dbReference type="RefSeq" id="WP_064248133.1">
    <property type="nucleotide sequence ID" value="NZ_JAAXDH010000066.1"/>
</dbReference>
<evidence type="ECO:0000313" key="1">
    <source>
        <dbReference type="EMBL" id="NEI37747.1"/>
    </source>
</evidence>
<dbReference type="EMBL" id="LWBS01000242">
    <property type="protein sequence ID" value="OAP93874.1"/>
    <property type="molecule type" value="Genomic_DNA"/>
</dbReference>
<comment type="caution">
    <text evidence="2">The sequence shown here is derived from an EMBL/GenBank/DDBJ whole genome shotgun (WGS) entry which is preliminary data.</text>
</comment>
<sequence>MKAKAIKRTLCVCTECEPLPPIEGLHPETVEATGERPDRQRRSGRLFRSLAERIVPFRKPF</sequence>
<accession>A0A179BS21</accession>
<evidence type="ECO:0000313" key="3">
    <source>
        <dbReference type="Proteomes" id="UP000471560"/>
    </source>
</evidence>
<gene>
    <name evidence="2" type="ORF">A4U53_23440</name>
    <name evidence="1" type="ORF">GR204_27955</name>
</gene>
<reference evidence="2" key="1">
    <citation type="submission" date="2016-04" db="EMBL/GenBank/DDBJ databases">
        <title>Fast-growing isolate from the root nodules of Vavilovia formosa.</title>
        <authorList>
            <person name="Kimeklis A."/>
            <person name="Safronova V."/>
            <person name="Belimov A."/>
            <person name="Andronov E."/>
        </authorList>
    </citation>
    <scope>NUCLEOTIDE SEQUENCE [LARGE SCALE GENOMIC DNA]</scope>
    <source>
        <strain evidence="2">Vaf-46</strain>
    </source>
</reference>
<protein>
    <submittedName>
        <fullName evidence="2">Uncharacterized protein</fullName>
    </submittedName>
</protein>
<reference evidence="1 3" key="2">
    <citation type="submission" date="2019-12" db="EMBL/GenBank/DDBJ databases">
        <title>Rhizobium genotypes associated with high levels of biological nitrogen fixation by grain legumes in a temperate-maritime cropping system.</title>
        <authorList>
            <person name="Maluk M."/>
            <person name="Francesc Ferrando Molina F."/>
            <person name="Lopez Del Egido L."/>
            <person name="Lafos M."/>
            <person name="Langarica-Fuentes A."/>
            <person name="Gebre Yohannes G."/>
            <person name="Young M.W."/>
            <person name="Martin P."/>
            <person name="Gantlett R."/>
            <person name="Kenicer G."/>
            <person name="Hawes C."/>
            <person name="Begg G.S."/>
            <person name="Quilliam R.S."/>
            <person name="Squire G.R."/>
            <person name="Poole P.S."/>
            <person name="Young P.W."/>
            <person name="Iannetta P.M."/>
            <person name="James E.K."/>
        </authorList>
    </citation>
    <scope>NUCLEOTIDE SEQUENCE [LARGE SCALE GENOMIC DNA]</scope>
    <source>
        <strain evidence="1 3">JHI1096</strain>
    </source>
</reference>
<dbReference type="Proteomes" id="UP000471560">
    <property type="component" value="Unassembled WGS sequence"/>
</dbReference>
<organism evidence="2">
    <name type="scientific">Rhizobium leguminosarum</name>
    <dbReference type="NCBI Taxonomy" id="384"/>
    <lineage>
        <taxon>Bacteria</taxon>
        <taxon>Pseudomonadati</taxon>
        <taxon>Pseudomonadota</taxon>
        <taxon>Alphaproteobacteria</taxon>
        <taxon>Hyphomicrobiales</taxon>
        <taxon>Rhizobiaceae</taxon>
        <taxon>Rhizobium/Agrobacterium group</taxon>
        <taxon>Rhizobium</taxon>
    </lineage>
</organism>
<dbReference type="AlphaFoldDB" id="A0A179BS21"/>
<name>A0A179BS21_RHILE</name>